<accession>A0ABR7FYT8</accession>
<reference evidence="1 2" key="1">
    <citation type="submission" date="2020-08" db="EMBL/GenBank/DDBJ databases">
        <title>Genome public.</title>
        <authorList>
            <person name="Liu C."/>
            <person name="Sun Q."/>
        </authorList>
    </citation>
    <scope>NUCLEOTIDE SEQUENCE [LARGE SCALE GENOMIC DNA]</scope>
    <source>
        <strain evidence="1 2">NSJ-43</strain>
    </source>
</reference>
<dbReference type="RefSeq" id="WP_156327317.1">
    <property type="nucleotide sequence ID" value="NZ_JACOPD010000003.1"/>
</dbReference>
<evidence type="ECO:0000313" key="2">
    <source>
        <dbReference type="Proteomes" id="UP000628463"/>
    </source>
</evidence>
<organism evidence="1 2">
    <name type="scientific">Lachnospira hominis</name>
    <name type="common">ex Liu et al. 2021</name>
    <dbReference type="NCBI Taxonomy" id="2763051"/>
    <lineage>
        <taxon>Bacteria</taxon>
        <taxon>Bacillati</taxon>
        <taxon>Bacillota</taxon>
        <taxon>Clostridia</taxon>
        <taxon>Lachnospirales</taxon>
        <taxon>Lachnospiraceae</taxon>
        <taxon>Lachnospira</taxon>
    </lineage>
</organism>
<dbReference type="GeneID" id="44154964"/>
<dbReference type="Proteomes" id="UP000628463">
    <property type="component" value="Unassembled WGS sequence"/>
</dbReference>
<proteinExistence type="predicted"/>
<sequence>MEKAGMYVRLFFKENTTGSVRCGRGERKDTDGIKAEGVYGNGNGNA</sequence>
<dbReference type="EMBL" id="JACOPD010000003">
    <property type="protein sequence ID" value="MBC5680360.1"/>
    <property type="molecule type" value="Genomic_DNA"/>
</dbReference>
<evidence type="ECO:0000313" key="1">
    <source>
        <dbReference type="EMBL" id="MBC5680360.1"/>
    </source>
</evidence>
<name>A0ABR7FYT8_9FIRM</name>
<protein>
    <submittedName>
        <fullName evidence="1">Uncharacterized protein</fullName>
    </submittedName>
</protein>
<gene>
    <name evidence="1" type="ORF">H8S01_05205</name>
</gene>
<keyword evidence="2" id="KW-1185">Reference proteome</keyword>
<comment type="caution">
    <text evidence="1">The sequence shown here is derived from an EMBL/GenBank/DDBJ whole genome shotgun (WGS) entry which is preliminary data.</text>
</comment>